<dbReference type="PANTHER" id="PTHR30055">
    <property type="entry name" value="HTH-TYPE TRANSCRIPTIONAL REGULATOR RUTR"/>
    <property type="match status" value="1"/>
</dbReference>
<name>A0A4Q7NNW6_9BURK</name>
<dbReference type="PROSITE" id="PS50977">
    <property type="entry name" value="HTH_TETR_2"/>
    <property type="match status" value="1"/>
</dbReference>
<dbReference type="InterPro" id="IPR001647">
    <property type="entry name" value="HTH_TetR"/>
</dbReference>
<dbReference type="InterPro" id="IPR041490">
    <property type="entry name" value="KstR2_TetR_C"/>
</dbReference>
<dbReference type="Proteomes" id="UP000292445">
    <property type="component" value="Unassembled WGS sequence"/>
</dbReference>
<dbReference type="PANTHER" id="PTHR30055:SF240">
    <property type="entry name" value="HTH-TYPE TRANSCRIPTIONAL REGULATOR ACRR"/>
    <property type="match status" value="1"/>
</dbReference>
<evidence type="ECO:0000256" key="1">
    <source>
        <dbReference type="ARBA" id="ARBA00022491"/>
    </source>
</evidence>
<sequence length="213" mass="23400">MSTPASRPAPRRRQGRPPVVADARERILLEASKLFAQSGYESSSIGELAAAIGVSKPAIYHYFATKQDIYDAIILQALQGLTDAVVPAVNAQPAPLDKLRVFMTAHAAYLERNYWSFVAMLVGFSGMSPSYRDDAARLRDAYERLLRRILEQGAREGVFRPGQVVTSGRAVLSLLNWMARWFKPGHGSTAEQIALDYFELLSAGLCVRPAATS</sequence>
<dbReference type="GO" id="GO:0003700">
    <property type="term" value="F:DNA-binding transcription factor activity"/>
    <property type="evidence" value="ECO:0007669"/>
    <property type="project" value="TreeGrafter"/>
</dbReference>
<evidence type="ECO:0000256" key="4">
    <source>
        <dbReference type="ARBA" id="ARBA00023163"/>
    </source>
</evidence>
<feature type="domain" description="HTH tetR-type" evidence="6">
    <location>
        <begin position="21"/>
        <end position="81"/>
    </location>
</feature>
<dbReference type="OrthoDB" id="5293556at2"/>
<evidence type="ECO:0000256" key="3">
    <source>
        <dbReference type="ARBA" id="ARBA00023125"/>
    </source>
</evidence>
<accession>A0A4Q7NNW6</accession>
<evidence type="ECO:0000313" key="7">
    <source>
        <dbReference type="EMBL" id="RZS86782.1"/>
    </source>
</evidence>
<feature type="DNA-binding region" description="H-T-H motif" evidence="5">
    <location>
        <begin position="44"/>
        <end position="63"/>
    </location>
</feature>
<dbReference type="PRINTS" id="PR00455">
    <property type="entry name" value="HTHTETR"/>
</dbReference>
<dbReference type="PROSITE" id="PS01081">
    <property type="entry name" value="HTH_TETR_1"/>
    <property type="match status" value="1"/>
</dbReference>
<dbReference type="Pfam" id="PF00440">
    <property type="entry name" value="TetR_N"/>
    <property type="match status" value="1"/>
</dbReference>
<dbReference type="RefSeq" id="WP_130357845.1">
    <property type="nucleotide sequence ID" value="NZ_SGXC01000001.1"/>
</dbReference>
<keyword evidence="8" id="KW-1185">Reference proteome</keyword>
<evidence type="ECO:0000259" key="6">
    <source>
        <dbReference type="PROSITE" id="PS50977"/>
    </source>
</evidence>
<dbReference type="Gene3D" id="1.10.357.10">
    <property type="entry name" value="Tetracycline Repressor, domain 2"/>
    <property type="match status" value="1"/>
</dbReference>
<keyword evidence="1" id="KW-0678">Repressor</keyword>
<dbReference type="InterPro" id="IPR023772">
    <property type="entry name" value="DNA-bd_HTH_TetR-type_CS"/>
</dbReference>
<evidence type="ECO:0000313" key="8">
    <source>
        <dbReference type="Proteomes" id="UP000292445"/>
    </source>
</evidence>
<reference evidence="7 8" key="1">
    <citation type="submission" date="2019-02" db="EMBL/GenBank/DDBJ databases">
        <title>Genomic Encyclopedia of Type Strains, Phase IV (KMG-IV): sequencing the most valuable type-strain genomes for metagenomic binning, comparative biology and taxonomic classification.</title>
        <authorList>
            <person name="Goeker M."/>
        </authorList>
    </citation>
    <scope>NUCLEOTIDE SEQUENCE [LARGE SCALE GENOMIC DNA]</scope>
    <source>
        <strain evidence="7 8">K24</strain>
    </source>
</reference>
<dbReference type="InterPro" id="IPR009057">
    <property type="entry name" value="Homeodomain-like_sf"/>
</dbReference>
<organism evidence="7 8">
    <name type="scientific">Pigmentiphaga kullae</name>
    <dbReference type="NCBI Taxonomy" id="151784"/>
    <lineage>
        <taxon>Bacteria</taxon>
        <taxon>Pseudomonadati</taxon>
        <taxon>Pseudomonadota</taxon>
        <taxon>Betaproteobacteria</taxon>
        <taxon>Burkholderiales</taxon>
        <taxon>Alcaligenaceae</taxon>
        <taxon>Pigmentiphaga</taxon>
    </lineage>
</organism>
<gene>
    <name evidence="7" type="ORF">EV675_2831</name>
</gene>
<dbReference type="Pfam" id="PF17932">
    <property type="entry name" value="TetR_C_24"/>
    <property type="match status" value="1"/>
</dbReference>
<dbReference type="SUPFAM" id="SSF46689">
    <property type="entry name" value="Homeodomain-like"/>
    <property type="match status" value="1"/>
</dbReference>
<keyword evidence="3 5" id="KW-0238">DNA-binding</keyword>
<dbReference type="AlphaFoldDB" id="A0A4Q7NNW6"/>
<evidence type="ECO:0000256" key="2">
    <source>
        <dbReference type="ARBA" id="ARBA00023015"/>
    </source>
</evidence>
<dbReference type="InterPro" id="IPR050109">
    <property type="entry name" value="HTH-type_TetR-like_transc_reg"/>
</dbReference>
<dbReference type="EMBL" id="SGXC01000001">
    <property type="protein sequence ID" value="RZS86782.1"/>
    <property type="molecule type" value="Genomic_DNA"/>
</dbReference>
<protein>
    <submittedName>
        <fullName evidence="7">TetR family transcriptional regulator</fullName>
    </submittedName>
</protein>
<proteinExistence type="predicted"/>
<comment type="caution">
    <text evidence="7">The sequence shown here is derived from an EMBL/GenBank/DDBJ whole genome shotgun (WGS) entry which is preliminary data.</text>
</comment>
<evidence type="ECO:0000256" key="5">
    <source>
        <dbReference type="PROSITE-ProRule" id="PRU00335"/>
    </source>
</evidence>
<keyword evidence="4" id="KW-0804">Transcription</keyword>
<dbReference type="GO" id="GO:0000976">
    <property type="term" value="F:transcription cis-regulatory region binding"/>
    <property type="evidence" value="ECO:0007669"/>
    <property type="project" value="TreeGrafter"/>
</dbReference>
<keyword evidence="2" id="KW-0805">Transcription regulation</keyword>
<dbReference type="InterPro" id="IPR036271">
    <property type="entry name" value="Tet_transcr_reg_TetR-rel_C_sf"/>
</dbReference>
<dbReference type="SUPFAM" id="SSF48498">
    <property type="entry name" value="Tetracyclin repressor-like, C-terminal domain"/>
    <property type="match status" value="1"/>
</dbReference>